<dbReference type="EMBL" id="FODD01000002">
    <property type="protein sequence ID" value="SEN20636.1"/>
    <property type="molecule type" value="Genomic_DNA"/>
</dbReference>
<gene>
    <name evidence="3" type="ORF">SAMN05216267_1002279</name>
</gene>
<feature type="compositionally biased region" description="Low complexity" evidence="1">
    <location>
        <begin position="317"/>
        <end position="327"/>
    </location>
</feature>
<evidence type="ECO:0000313" key="4">
    <source>
        <dbReference type="Proteomes" id="UP000181951"/>
    </source>
</evidence>
<dbReference type="AlphaFoldDB" id="A0A1H8EML0"/>
<proteinExistence type="predicted"/>
<evidence type="ECO:0000256" key="2">
    <source>
        <dbReference type="SAM" id="Phobius"/>
    </source>
</evidence>
<evidence type="ECO:0000313" key="3">
    <source>
        <dbReference type="EMBL" id="SEN20636.1"/>
    </source>
</evidence>
<feature type="region of interest" description="Disordered" evidence="1">
    <location>
        <begin position="300"/>
        <end position="338"/>
    </location>
</feature>
<feature type="transmembrane region" description="Helical" evidence="2">
    <location>
        <begin position="67"/>
        <end position="93"/>
    </location>
</feature>
<dbReference type="OrthoDB" id="529448at2"/>
<dbReference type="RefSeq" id="WP_075016168.1">
    <property type="nucleotide sequence ID" value="NZ_FODD01000002.1"/>
</dbReference>
<accession>A0A1H8EML0</accession>
<protein>
    <submittedName>
        <fullName evidence="3">Uncharacterized protein</fullName>
    </submittedName>
</protein>
<dbReference type="STRING" id="310780.SAMN05216267_1002279"/>
<organism evidence="3 4">
    <name type="scientific">Actinacidiphila rubida</name>
    <dbReference type="NCBI Taxonomy" id="310780"/>
    <lineage>
        <taxon>Bacteria</taxon>
        <taxon>Bacillati</taxon>
        <taxon>Actinomycetota</taxon>
        <taxon>Actinomycetes</taxon>
        <taxon>Kitasatosporales</taxon>
        <taxon>Streptomycetaceae</taxon>
        <taxon>Actinacidiphila</taxon>
    </lineage>
</organism>
<feature type="compositionally biased region" description="Pro residues" evidence="1">
    <location>
        <begin position="306"/>
        <end position="316"/>
    </location>
</feature>
<keyword evidence="2" id="KW-1133">Transmembrane helix</keyword>
<name>A0A1H8EML0_9ACTN</name>
<dbReference type="Proteomes" id="UP000181951">
    <property type="component" value="Unassembled WGS sequence"/>
</dbReference>
<sequence>MTGAFLAGIGTRLADRWVNAVLLPGLLWLAVLVAGLHLGQAHAFAVGRLGGWLDRLAARPAAHAPGTVALAACAIALAAAGVGLAAGACGGLVERLWALPGDRRPAAWLLAWRRRRWDLAERQLKAAILAAARGAGGRDDAVLDARVRACRRRRARLGPARPERPLRTGDRFARTTVRIARVNGLNDLALAWPRLWTVLRDQLRTDVSTARDTYAATARLAGWGLLHLALAAVWWPAALVGATVLVTSALRAQAAADVLADLIETACDLHLDDLATGLGLPAALEGAAVGHAVTARLRGAPAAPRSVPPPAGPQTPAPRAGGAPGERAPGDVAGPDTR</sequence>
<keyword evidence="4" id="KW-1185">Reference proteome</keyword>
<reference evidence="3 4" key="1">
    <citation type="submission" date="2016-10" db="EMBL/GenBank/DDBJ databases">
        <authorList>
            <person name="de Groot N.N."/>
        </authorList>
    </citation>
    <scope>NUCLEOTIDE SEQUENCE [LARGE SCALE GENOMIC DNA]</scope>
    <source>
        <strain evidence="3 4">CGMCC 4.2026</strain>
    </source>
</reference>
<keyword evidence="2" id="KW-0472">Membrane</keyword>
<evidence type="ECO:0000256" key="1">
    <source>
        <dbReference type="SAM" id="MobiDB-lite"/>
    </source>
</evidence>
<keyword evidence="2" id="KW-0812">Transmembrane</keyword>